<evidence type="ECO:0000256" key="3">
    <source>
        <dbReference type="ARBA" id="ARBA00008062"/>
    </source>
</evidence>
<dbReference type="InterPro" id="IPR012446">
    <property type="entry name" value="CRAC_channel"/>
</dbReference>
<evidence type="ECO:0000256" key="7">
    <source>
        <dbReference type="ARBA" id="ARBA00022692"/>
    </source>
</evidence>
<dbReference type="Pfam" id="PF00168">
    <property type="entry name" value="C2"/>
    <property type="match status" value="1"/>
</dbReference>
<dbReference type="SMART" id="SM00239">
    <property type="entry name" value="C2"/>
    <property type="match status" value="1"/>
</dbReference>
<sequence>MATTSGLGTTGLETTTAGVGAGTYGRVILTVKSAHALRDKAFFGKSDPYCVVKLADAEIQTHHVKNAGEACTWDESFSFNNVAPDDQIEFFVYDHNRLLKDAHMGEGIVTLRQLFEEGQLDTRVPLTTRSGTKDAGEVWISLRLEGGARGAGTAGMGTTGAAATTGYEERREQLETTTPVTGAVGAADVGATGVGAAYPETAGTTSGYERREDEYERRSPLRRPTPQHSGLESGVGYRESPAVAQQTVATPGIAVASATTPPVARQGEEVVCGQEFFTKVEDRPVIKERVTYVREHHPMEKEFVVETRATGAERETGERAEEHMGATHKVVEVAQPVVEQPTAEYFTKTEDRPVMKERVTRMREHHPVEKEFVVETRATGEVRETGERAQEHMGATERVVEVPAPASQLECTPAAPWHRRSCAQRTAAMASELIDTAQAILTATDTALSKAYREEDRAWRKDDLAWREQERQFMQQQLAWRQEDLVQRELDNARVMWARHVEKNRRDVEERAEQLKAISNLSALIAGFALVSFLQFDFSANASSEGVQLAFGLTIALTVLLEGNAMVLCSLIHASILKSGRQYVSSQEEAEFMARARQFAASFRLGDRPPAPRRNFQAHWQYACEGQWRLAFFMFMAGMPVFFVNMALASWIKFSPGEGFAQETAATMTAVMALSLAIFLVAQNQWTWHLIGGPRTDREEALPQPPPAGLPWDWHRRPLGGPSVLPLGAVVGRRPAAAGQRVQPSMQQARRSALAAAQRQEAAPSSSAAAAGGSPAATATLLQRLVAGGSLADRSTLLLAAALGGALLFGAAEPAAAADGSTQLAHAAAAQPLGDLAENADFWGNVLRYVSYFFSVLLGTAYIAIRPIIELLKRPGTAVLVVAGIAGLVYFVSFTVQAMLGINEPIEYTASSIVTPQL</sequence>
<gene>
    <name evidence="13" type="ORF">C2E21_1448</name>
</gene>
<name>A0A2P6TZG9_CHLSO</name>
<dbReference type="InterPro" id="IPR008470">
    <property type="entry name" value="Uncharacterised_Ycf33"/>
</dbReference>
<dbReference type="Gene3D" id="2.60.40.150">
    <property type="entry name" value="C2 domain"/>
    <property type="match status" value="1"/>
</dbReference>
<comment type="subcellular location">
    <subcellularLocation>
        <location evidence="1">Membrane</location>
        <topology evidence="1">Multi-pass membrane protein</topology>
    </subcellularLocation>
    <subcellularLocation>
        <location evidence="2">Plastid</location>
    </subcellularLocation>
</comment>
<feature type="transmembrane region" description="Helical" evidence="11">
    <location>
        <begin position="877"/>
        <end position="900"/>
    </location>
</feature>
<dbReference type="InterPro" id="IPR052981">
    <property type="entry name" value="Ingression_C2_domain"/>
</dbReference>
<feature type="compositionally biased region" description="Basic and acidic residues" evidence="10">
    <location>
        <begin position="208"/>
        <end position="219"/>
    </location>
</feature>
<proteinExistence type="inferred from homology"/>
<dbReference type="SUPFAM" id="SSF49562">
    <property type="entry name" value="C2 domain (Calcium/lipid-binding domain, CaLB)"/>
    <property type="match status" value="1"/>
</dbReference>
<feature type="transmembrane region" description="Helical" evidence="11">
    <location>
        <begin position="630"/>
        <end position="652"/>
    </location>
</feature>
<feature type="transmembrane region" description="Helical" evidence="11">
    <location>
        <begin position="548"/>
        <end position="572"/>
    </location>
</feature>
<evidence type="ECO:0000256" key="10">
    <source>
        <dbReference type="SAM" id="MobiDB-lite"/>
    </source>
</evidence>
<feature type="transmembrane region" description="Helical" evidence="11">
    <location>
        <begin position="846"/>
        <end position="865"/>
    </location>
</feature>
<keyword evidence="6" id="KW-0934">Plastid</keyword>
<reference evidence="13 14" key="1">
    <citation type="journal article" date="2018" name="Plant J.">
        <title>Genome sequences of Chlorella sorokiniana UTEX 1602 and Micractinium conductrix SAG 241.80: implications to maltose excretion by a green alga.</title>
        <authorList>
            <person name="Arriola M.B."/>
            <person name="Velmurugan N."/>
            <person name="Zhang Y."/>
            <person name="Plunkett M.H."/>
            <person name="Hondzo H."/>
            <person name="Barney B.M."/>
        </authorList>
    </citation>
    <scope>NUCLEOTIDE SEQUENCE [LARGE SCALE GENOMIC DNA]</scope>
    <source>
        <strain evidence="14">UTEX 1602</strain>
    </source>
</reference>
<evidence type="ECO:0000313" key="13">
    <source>
        <dbReference type="EMBL" id="PRW59461.1"/>
    </source>
</evidence>
<comment type="similarity">
    <text evidence="4">Belongs to the ycf33 family.</text>
</comment>
<evidence type="ECO:0000256" key="5">
    <source>
        <dbReference type="ARBA" id="ARBA00021584"/>
    </source>
</evidence>
<dbReference type="PANTHER" id="PTHR47052:SF3">
    <property type="entry name" value="INGRESSION PROTEIN 1"/>
    <property type="match status" value="1"/>
</dbReference>
<dbReference type="GO" id="GO:0016020">
    <property type="term" value="C:membrane"/>
    <property type="evidence" value="ECO:0007669"/>
    <property type="project" value="UniProtKB-SubCell"/>
</dbReference>
<dbReference type="Gene3D" id="1.20.140.140">
    <property type="entry name" value="Calcium release-activated calcium channel protein Orai"/>
    <property type="match status" value="1"/>
</dbReference>
<dbReference type="EMBL" id="LHPG02000003">
    <property type="protein sequence ID" value="PRW59461.1"/>
    <property type="molecule type" value="Genomic_DNA"/>
</dbReference>
<dbReference type="Pfam" id="PF07856">
    <property type="entry name" value="Orai-1"/>
    <property type="match status" value="1"/>
</dbReference>
<evidence type="ECO:0000256" key="4">
    <source>
        <dbReference type="ARBA" id="ARBA00010985"/>
    </source>
</evidence>
<dbReference type="InterPro" id="IPR038350">
    <property type="entry name" value="Orai_sf"/>
</dbReference>
<feature type="region of interest" description="Disordered" evidence="10">
    <location>
        <begin position="196"/>
        <end position="235"/>
    </location>
</feature>
<evidence type="ECO:0000256" key="2">
    <source>
        <dbReference type="ARBA" id="ARBA00004474"/>
    </source>
</evidence>
<keyword evidence="9 11" id="KW-0472">Membrane</keyword>
<accession>A0A2P6TZG9</accession>
<evidence type="ECO:0000256" key="9">
    <source>
        <dbReference type="ARBA" id="ARBA00023136"/>
    </source>
</evidence>
<dbReference type="GO" id="GO:0009536">
    <property type="term" value="C:plastid"/>
    <property type="evidence" value="ECO:0007669"/>
    <property type="project" value="UniProtKB-SubCell"/>
</dbReference>
<protein>
    <recommendedName>
        <fullName evidence="5">Uncharacterized protein ycf33</fullName>
    </recommendedName>
</protein>
<dbReference type="Pfam" id="PF05421">
    <property type="entry name" value="DUF751"/>
    <property type="match status" value="1"/>
</dbReference>
<dbReference type="InterPro" id="IPR000008">
    <property type="entry name" value="C2_dom"/>
</dbReference>
<feature type="transmembrane region" description="Helical" evidence="11">
    <location>
        <begin position="791"/>
        <end position="812"/>
    </location>
</feature>
<keyword evidence="8 11" id="KW-1133">Transmembrane helix</keyword>
<evidence type="ECO:0000256" key="11">
    <source>
        <dbReference type="SAM" id="Phobius"/>
    </source>
</evidence>
<dbReference type="OrthoDB" id="61124at2759"/>
<dbReference type="PROSITE" id="PS50004">
    <property type="entry name" value="C2"/>
    <property type="match status" value="1"/>
</dbReference>
<keyword evidence="14" id="KW-1185">Reference proteome</keyword>
<evidence type="ECO:0000256" key="8">
    <source>
        <dbReference type="ARBA" id="ARBA00022989"/>
    </source>
</evidence>
<dbReference type="InterPro" id="IPR035892">
    <property type="entry name" value="C2_domain_sf"/>
</dbReference>
<evidence type="ECO:0000256" key="6">
    <source>
        <dbReference type="ARBA" id="ARBA00022640"/>
    </source>
</evidence>
<feature type="domain" description="C2" evidence="12">
    <location>
        <begin position="8"/>
        <end position="124"/>
    </location>
</feature>
<dbReference type="AlphaFoldDB" id="A0A2P6TZG9"/>
<evidence type="ECO:0000313" key="14">
    <source>
        <dbReference type="Proteomes" id="UP000239899"/>
    </source>
</evidence>
<keyword evidence="7 11" id="KW-0812">Transmembrane</keyword>
<dbReference type="CDD" id="cd00030">
    <property type="entry name" value="C2"/>
    <property type="match status" value="1"/>
</dbReference>
<dbReference type="PANTHER" id="PTHR47052">
    <property type="entry name" value="CONSERVED SERINE PROLINE-RICH PROTEIN (AFU_ORTHOLOGUE AFUA_2G01790)"/>
    <property type="match status" value="1"/>
</dbReference>
<organism evidence="13 14">
    <name type="scientific">Chlorella sorokiniana</name>
    <name type="common">Freshwater green alga</name>
    <dbReference type="NCBI Taxonomy" id="3076"/>
    <lineage>
        <taxon>Eukaryota</taxon>
        <taxon>Viridiplantae</taxon>
        <taxon>Chlorophyta</taxon>
        <taxon>core chlorophytes</taxon>
        <taxon>Trebouxiophyceae</taxon>
        <taxon>Chlorellales</taxon>
        <taxon>Chlorellaceae</taxon>
        <taxon>Chlorella clade</taxon>
        <taxon>Chlorella</taxon>
    </lineage>
</organism>
<comment type="caution">
    <text evidence="13">The sequence shown here is derived from an EMBL/GenBank/DDBJ whole genome shotgun (WGS) entry which is preliminary data.</text>
</comment>
<feature type="transmembrane region" description="Helical" evidence="11">
    <location>
        <begin position="664"/>
        <end position="682"/>
    </location>
</feature>
<comment type="similarity">
    <text evidence="3">Belongs to the Orai family.</text>
</comment>
<evidence type="ECO:0000256" key="1">
    <source>
        <dbReference type="ARBA" id="ARBA00004141"/>
    </source>
</evidence>
<feature type="region of interest" description="Disordered" evidence="10">
    <location>
        <begin position="736"/>
        <end position="758"/>
    </location>
</feature>
<evidence type="ECO:0000259" key="12">
    <source>
        <dbReference type="PROSITE" id="PS50004"/>
    </source>
</evidence>
<dbReference type="Proteomes" id="UP000239899">
    <property type="component" value="Unassembled WGS sequence"/>
</dbReference>